<protein>
    <submittedName>
        <fullName evidence="1">Uncharacterized protein</fullName>
    </submittedName>
</protein>
<dbReference type="Proteomes" id="UP000298794">
    <property type="component" value="Segment"/>
</dbReference>
<keyword evidence="2" id="KW-1185">Reference proteome</keyword>
<organism evidence="1 2">
    <name type="scientific">Gordonia phage Fairfaxidum</name>
    <dbReference type="NCBI Taxonomy" id="2572526"/>
    <lineage>
        <taxon>Viruses</taxon>
        <taxon>Duplodnaviria</taxon>
        <taxon>Heunggongvirae</taxon>
        <taxon>Uroviricota</taxon>
        <taxon>Caudoviricetes</taxon>
        <taxon>Fairfaxidumvirus</taxon>
        <taxon>Fairfaxidumvirus fairfaxidum</taxon>
    </lineage>
</organism>
<accession>A0A4D6T6H0</accession>
<proteinExistence type="predicted"/>
<name>A0A4D6T6H0_9CAUD</name>
<dbReference type="GeneID" id="55013840"/>
<evidence type="ECO:0000313" key="1">
    <source>
        <dbReference type="EMBL" id="QCG77639.1"/>
    </source>
</evidence>
<evidence type="ECO:0000313" key="2">
    <source>
        <dbReference type="Proteomes" id="UP000298794"/>
    </source>
</evidence>
<dbReference type="KEGG" id="vg:55013840"/>
<reference evidence="1 2" key="1">
    <citation type="submission" date="2019-04" db="EMBL/GenBank/DDBJ databases">
        <authorList>
            <person name="Adelsberg A.K."/>
            <person name="Kohli N."/>
            <person name="Marar C.I."/>
            <person name="Roccamo R.A."/>
            <person name="Shoush J.M."/>
            <person name="Butela K.A."/>
            <person name="Garlena R.A."/>
            <person name="Russell D.A."/>
            <person name="Pope W.H."/>
            <person name="Jacobs-Sera D."/>
            <person name="Hatfull G.F."/>
        </authorList>
    </citation>
    <scope>NUCLEOTIDE SEQUENCE [LARGE SCALE GENOMIC DNA]</scope>
</reference>
<dbReference type="EMBL" id="MK814757">
    <property type="protein sequence ID" value="QCG77639.1"/>
    <property type="molecule type" value="Genomic_DNA"/>
</dbReference>
<sequence length="123" mass="13308">MTIRHDITGSVDLLTTADRFVSIADDRQTSLAEVPAGVYSGIDGRATHLTIDVTLGTLADAVLVTLPFDALAEFVDQVRETAQHGADLDGFNDALDHLPPRGKSRKYIDAYTLGQVEARERAL</sequence>
<gene>
    <name evidence="1" type="primary">56</name>
    <name evidence="1" type="ORF">SEA_FAIRFAXIDUM_56</name>
</gene>
<dbReference type="RefSeq" id="YP_009822344.1">
    <property type="nucleotide sequence ID" value="NC_048185.1"/>
</dbReference>